<dbReference type="AlphaFoldDB" id="A0A5C4N889"/>
<dbReference type="EMBL" id="VDFU01000002">
    <property type="protein sequence ID" value="TNC52465.1"/>
    <property type="molecule type" value="Genomic_DNA"/>
</dbReference>
<accession>A0A5C4N889</accession>
<dbReference type="RefSeq" id="WP_139075149.1">
    <property type="nucleotide sequence ID" value="NZ_VDFU01000002.1"/>
</dbReference>
<protein>
    <submittedName>
        <fullName evidence="1">Uncharacterized protein</fullName>
    </submittedName>
</protein>
<dbReference type="Proteomes" id="UP000305887">
    <property type="component" value="Unassembled WGS sequence"/>
</dbReference>
<name>A0A5C4N889_9RHOB</name>
<keyword evidence="2" id="KW-1185">Reference proteome</keyword>
<comment type="caution">
    <text evidence="1">The sequence shown here is derived from an EMBL/GenBank/DDBJ whole genome shotgun (WGS) entry which is preliminary data.</text>
</comment>
<gene>
    <name evidence="1" type="ORF">FHG66_02700</name>
</gene>
<organism evidence="1 2">
    <name type="scientific">Rubellimicrobium rubrum</name>
    <dbReference type="NCBI Taxonomy" id="2585369"/>
    <lineage>
        <taxon>Bacteria</taxon>
        <taxon>Pseudomonadati</taxon>
        <taxon>Pseudomonadota</taxon>
        <taxon>Alphaproteobacteria</taxon>
        <taxon>Rhodobacterales</taxon>
        <taxon>Roseobacteraceae</taxon>
        <taxon>Rubellimicrobium</taxon>
    </lineage>
</organism>
<evidence type="ECO:0000313" key="1">
    <source>
        <dbReference type="EMBL" id="TNC52465.1"/>
    </source>
</evidence>
<evidence type="ECO:0000313" key="2">
    <source>
        <dbReference type="Proteomes" id="UP000305887"/>
    </source>
</evidence>
<dbReference type="OrthoDB" id="6140227at2"/>
<reference evidence="1 2" key="1">
    <citation type="submission" date="2019-06" db="EMBL/GenBank/DDBJ databases">
        <title>YIM 131921 draft genome.</title>
        <authorList>
            <person name="Jiang L."/>
        </authorList>
    </citation>
    <scope>NUCLEOTIDE SEQUENCE [LARGE SCALE GENOMIC DNA]</scope>
    <source>
        <strain evidence="1 2">YIM 131921</strain>
    </source>
</reference>
<sequence length="370" mass="41671">MELTLDHQVLADTVATRRYFRKFERITTHLAKVAAEEQAAGRMTAPEVEALARSLVSLNLTFRALALKYHFAGATREAGTLTFDRVESGFPVASELMEMASDATQAERHLASLPTVEALKDEMVRVILSERVVPTRLQYALSQRLYYEELAKGGLFWARNDPEAVWLGNLAEGRAERRQYLLRWGVYETTDNLPVIYLMTLEDTGREGLPKDGTRWPMVQRHLMAQSVGGLTLLTIARGFDEDFGDLHPKRLRRIRLGPMYSSAFTTQTGPIREVLTAARAPEGEDWALAWTEEDLISERVEESPSGWFGVQERQVFALAEPRERGLSGLDRSIILPARPYQALAELDPPAFRSMRKVVVGEGGRILNLK</sequence>
<proteinExistence type="predicted"/>